<dbReference type="Pfam" id="PF01201">
    <property type="entry name" value="Ribosomal_S8e"/>
    <property type="match status" value="1"/>
</dbReference>
<dbReference type="EMBL" id="JAIQCV010000007">
    <property type="protein sequence ID" value="KAH1083801.1"/>
    <property type="molecule type" value="Genomic_DNA"/>
</dbReference>
<dbReference type="InterPro" id="IPR022309">
    <property type="entry name" value="Ribosomal_Se8/biogenesis_NSA2"/>
</dbReference>
<name>A0A9D3VJ07_9ROSI</name>
<dbReference type="GO" id="GO:0003735">
    <property type="term" value="F:structural constituent of ribosome"/>
    <property type="evidence" value="ECO:0007669"/>
    <property type="project" value="InterPro"/>
</dbReference>
<evidence type="ECO:0000256" key="2">
    <source>
        <dbReference type="ARBA" id="ARBA00022980"/>
    </source>
</evidence>
<evidence type="ECO:0000256" key="1">
    <source>
        <dbReference type="ARBA" id="ARBA00005257"/>
    </source>
</evidence>
<evidence type="ECO:0000313" key="4">
    <source>
        <dbReference type="EMBL" id="KAH1083801.1"/>
    </source>
</evidence>
<dbReference type="GO" id="GO:0006412">
    <property type="term" value="P:translation"/>
    <property type="evidence" value="ECO:0007669"/>
    <property type="project" value="InterPro"/>
</dbReference>
<dbReference type="PANTHER" id="PTHR10394">
    <property type="entry name" value="40S RIBOSOMAL PROTEIN S8"/>
    <property type="match status" value="1"/>
</dbReference>
<keyword evidence="2" id="KW-0689">Ribosomal protein</keyword>
<reference evidence="4 5" key="1">
    <citation type="journal article" date="2021" name="Plant Biotechnol. J.">
        <title>Multi-omics assisted identification of the key and species-specific regulatory components of drought-tolerant mechanisms in Gossypium stocksii.</title>
        <authorList>
            <person name="Yu D."/>
            <person name="Ke L."/>
            <person name="Zhang D."/>
            <person name="Wu Y."/>
            <person name="Sun Y."/>
            <person name="Mei J."/>
            <person name="Sun J."/>
            <person name="Sun Y."/>
        </authorList>
    </citation>
    <scope>NUCLEOTIDE SEQUENCE [LARGE SCALE GENOMIC DNA]</scope>
    <source>
        <strain evidence="5">cv. E1</strain>
        <tissue evidence="4">Leaf</tissue>
    </source>
</reference>
<sequence length="61" mass="7014">MSIVVNVEGRISRDSMHKRLATGGKKEAWRKKRKYELGKQPANPKLSTNKTVRIWIHGGNR</sequence>
<protein>
    <submittedName>
        <fullName evidence="4">Uncharacterized protein</fullName>
    </submittedName>
</protein>
<accession>A0A9D3VJ07</accession>
<gene>
    <name evidence="4" type="ORF">J1N35_023562</name>
</gene>
<keyword evidence="5" id="KW-1185">Reference proteome</keyword>
<dbReference type="InterPro" id="IPR001047">
    <property type="entry name" value="Ribosomal_eS8"/>
</dbReference>
<evidence type="ECO:0000313" key="5">
    <source>
        <dbReference type="Proteomes" id="UP000828251"/>
    </source>
</evidence>
<dbReference type="OrthoDB" id="1703270at2759"/>
<keyword evidence="3" id="KW-0687">Ribonucleoprotein</keyword>
<dbReference type="GO" id="GO:1990904">
    <property type="term" value="C:ribonucleoprotein complex"/>
    <property type="evidence" value="ECO:0007669"/>
    <property type="project" value="UniProtKB-KW"/>
</dbReference>
<evidence type="ECO:0000256" key="3">
    <source>
        <dbReference type="ARBA" id="ARBA00023274"/>
    </source>
</evidence>
<comment type="caution">
    <text evidence="4">The sequence shown here is derived from an EMBL/GenBank/DDBJ whole genome shotgun (WGS) entry which is preliminary data.</text>
</comment>
<dbReference type="AlphaFoldDB" id="A0A9D3VJ07"/>
<comment type="similarity">
    <text evidence="1">Belongs to the eukaryotic ribosomal protein eS8 family.</text>
</comment>
<dbReference type="GO" id="GO:0005840">
    <property type="term" value="C:ribosome"/>
    <property type="evidence" value="ECO:0007669"/>
    <property type="project" value="UniProtKB-KW"/>
</dbReference>
<organism evidence="4 5">
    <name type="scientific">Gossypium stocksii</name>
    <dbReference type="NCBI Taxonomy" id="47602"/>
    <lineage>
        <taxon>Eukaryota</taxon>
        <taxon>Viridiplantae</taxon>
        <taxon>Streptophyta</taxon>
        <taxon>Embryophyta</taxon>
        <taxon>Tracheophyta</taxon>
        <taxon>Spermatophyta</taxon>
        <taxon>Magnoliopsida</taxon>
        <taxon>eudicotyledons</taxon>
        <taxon>Gunneridae</taxon>
        <taxon>Pentapetalae</taxon>
        <taxon>rosids</taxon>
        <taxon>malvids</taxon>
        <taxon>Malvales</taxon>
        <taxon>Malvaceae</taxon>
        <taxon>Malvoideae</taxon>
        <taxon>Gossypium</taxon>
    </lineage>
</organism>
<dbReference type="Proteomes" id="UP000828251">
    <property type="component" value="Unassembled WGS sequence"/>
</dbReference>
<proteinExistence type="inferred from homology"/>
<dbReference type="PROSITE" id="PS01193">
    <property type="entry name" value="RIBOSOMAL_S8E"/>
    <property type="match status" value="1"/>
</dbReference>
<dbReference type="InterPro" id="IPR018283">
    <property type="entry name" value="Ribosomal_eS8_CS"/>
</dbReference>